<gene>
    <name evidence="2" type="ORF">AXG93_685s1090</name>
</gene>
<protein>
    <submittedName>
        <fullName evidence="2">Uncharacterized protein</fullName>
    </submittedName>
</protein>
<name>A0A176WGX5_MARPO</name>
<reference evidence="2" key="1">
    <citation type="submission" date="2016-03" db="EMBL/GenBank/DDBJ databases">
        <title>Mechanisms controlling the formation of the plant cell surface in tip-growing cells are functionally conserved among land plants.</title>
        <authorList>
            <person name="Honkanen S."/>
            <person name="Jones V.A."/>
            <person name="Morieri G."/>
            <person name="Champion C."/>
            <person name="Hetherington A.J."/>
            <person name="Kelly S."/>
            <person name="Saint-Marcoux D."/>
            <person name="Proust H."/>
            <person name="Prescott H."/>
            <person name="Dolan L."/>
        </authorList>
    </citation>
    <scope>NUCLEOTIDE SEQUENCE [LARGE SCALE GENOMIC DNA]</scope>
    <source>
        <tissue evidence="2">Whole gametophyte</tissue>
    </source>
</reference>
<dbReference type="Proteomes" id="UP000077202">
    <property type="component" value="Unassembled WGS sequence"/>
</dbReference>
<evidence type="ECO:0000313" key="3">
    <source>
        <dbReference type="Proteomes" id="UP000077202"/>
    </source>
</evidence>
<feature type="region of interest" description="Disordered" evidence="1">
    <location>
        <begin position="1"/>
        <end position="23"/>
    </location>
</feature>
<evidence type="ECO:0000256" key="1">
    <source>
        <dbReference type="SAM" id="MobiDB-lite"/>
    </source>
</evidence>
<keyword evidence="3" id="KW-1185">Reference proteome</keyword>
<proteinExistence type="predicted"/>
<organism evidence="2 3">
    <name type="scientific">Marchantia polymorpha subsp. ruderalis</name>
    <dbReference type="NCBI Taxonomy" id="1480154"/>
    <lineage>
        <taxon>Eukaryota</taxon>
        <taxon>Viridiplantae</taxon>
        <taxon>Streptophyta</taxon>
        <taxon>Embryophyta</taxon>
        <taxon>Marchantiophyta</taxon>
        <taxon>Marchantiopsida</taxon>
        <taxon>Marchantiidae</taxon>
        <taxon>Marchantiales</taxon>
        <taxon>Marchantiaceae</taxon>
        <taxon>Marchantia</taxon>
    </lineage>
</organism>
<sequence>MEGNSSDIHCSSEQVPGSANHPRQTLNQLTSFQYLSRILTFGHVAFGKLASQESTKNHGSPADEVCFIAEDGPNDVLLAWPYDMPMENDFT</sequence>
<dbReference type="EMBL" id="LVLJ01000959">
    <property type="protein sequence ID" value="OAE31841.1"/>
    <property type="molecule type" value="Genomic_DNA"/>
</dbReference>
<dbReference type="AlphaFoldDB" id="A0A176WGX5"/>
<comment type="caution">
    <text evidence="2">The sequence shown here is derived from an EMBL/GenBank/DDBJ whole genome shotgun (WGS) entry which is preliminary data.</text>
</comment>
<accession>A0A176WGX5</accession>
<evidence type="ECO:0000313" key="2">
    <source>
        <dbReference type="EMBL" id="OAE31841.1"/>
    </source>
</evidence>